<evidence type="ECO:0000259" key="5">
    <source>
        <dbReference type="PROSITE" id="PS50830"/>
    </source>
</evidence>
<keyword evidence="4" id="KW-0472">Membrane</keyword>
<reference evidence="6 7" key="1">
    <citation type="submission" date="2019-02" db="EMBL/GenBank/DDBJ databases">
        <title>Deep-cultivation of Planctomycetes and their phenomic and genomic characterization uncovers novel biology.</title>
        <authorList>
            <person name="Wiegand S."/>
            <person name="Jogler M."/>
            <person name="Boedeker C."/>
            <person name="Pinto D."/>
            <person name="Vollmers J."/>
            <person name="Rivas-Marin E."/>
            <person name="Kohn T."/>
            <person name="Peeters S.H."/>
            <person name="Heuer A."/>
            <person name="Rast P."/>
            <person name="Oberbeckmann S."/>
            <person name="Bunk B."/>
            <person name="Jeske O."/>
            <person name="Meyerdierks A."/>
            <person name="Storesund J.E."/>
            <person name="Kallscheuer N."/>
            <person name="Luecker S."/>
            <person name="Lage O.M."/>
            <person name="Pohl T."/>
            <person name="Merkel B.J."/>
            <person name="Hornburger P."/>
            <person name="Mueller R.-W."/>
            <person name="Bruemmer F."/>
            <person name="Labrenz M."/>
            <person name="Spormann A.M."/>
            <person name="Op Den Camp H."/>
            <person name="Overmann J."/>
            <person name="Amann R."/>
            <person name="Jetten M.S.M."/>
            <person name="Mascher T."/>
            <person name="Medema M.H."/>
            <person name="Devos D.P."/>
            <person name="Kaster A.-K."/>
            <person name="Ovreas L."/>
            <person name="Rohde M."/>
            <person name="Galperin M.Y."/>
            <person name="Jogler C."/>
        </authorList>
    </citation>
    <scope>NUCLEOTIDE SEQUENCE [LARGE SCALE GENOMIC DNA]</scope>
    <source>
        <strain evidence="6 7">KOR42</strain>
    </source>
</reference>
<keyword evidence="4" id="KW-0812">Transmembrane</keyword>
<dbReference type="Pfam" id="PF00565">
    <property type="entry name" value="SNase"/>
    <property type="match status" value="1"/>
</dbReference>
<sequence>MGRKRFRRQSRVGPLLAILFITWIAFRLYSVTSQNEQAPFASYENVRVARVVDGDTLLLESGARLRLLGVDTPETKHPDLPPQPFGPEATQFTERFLQGGSARLEFDREQFDNYGRILAFVFVDDRMLNEELVAAGLATAEPQYPYRGDYKRRFLQAEESAKAARLGIWSLHELTGQASTP</sequence>
<proteinExistence type="predicted"/>
<dbReference type="Gene3D" id="2.40.50.90">
    <property type="match status" value="1"/>
</dbReference>
<evidence type="ECO:0000256" key="4">
    <source>
        <dbReference type="SAM" id="Phobius"/>
    </source>
</evidence>
<dbReference type="GO" id="GO:1990599">
    <property type="term" value="F:3' overhang single-stranded DNA endodeoxyribonuclease activity"/>
    <property type="evidence" value="ECO:0007669"/>
    <property type="project" value="UniProtKB-EC"/>
</dbReference>
<dbReference type="Proteomes" id="UP000317243">
    <property type="component" value="Unassembled WGS sequence"/>
</dbReference>
<feature type="domain" description="TNase-like" evidence="5">
    <location>
        <begin position="42"/>
        <end position="171"/>
    </location>
</feature>
<accession>A0A5C5WYZ6</accession>
<dbReference type="InterPro" id="IPR035437">
    <property type="entry name" value="SNase_OB-fold_sf"/>
</dbReference>
<dbReference type="PANTHER" id="PTHR12302:SF3">
    <property type="entry name" value="SERINE_THREONINE-PROTEIN KINASE 31"/>
    <property type="match status" value="1"/>
</dbReference>
<dbReference type="RefSeq" id="WP_146510450.1">
    <property type="nucleotide sequence ID" value="NZ_SIHI01000005.1"/>
</dbReference>
<organism evidence="6 7">
    <name type="scientific">Thalassoglobus neptunius</name>
    <dbReference type="NCBI Taxonomy" id="1938619"/>
    <lineage>
        <taxon>Bacteria</taxon>
        <taxon>Pseudomonadati</taxon>
        <taxon>Planctomycetota</taxon>
        <taxon>Planctomycetia</taxon>
        <taxon>Planctomycetales</taxon>
        <taxon>Planctomycetaceae</taxon>
        <taxon>Thalassoglobus</taxon>
    </lineage>
</organism>
<evidence type="ECO:0000256" key="2">
    <source>
        <dbReference type="ARBA" id="ARBA00022759"/>
    </source>
</evidence>
<keyword evidence="3 6" id="KW-0378">Hydrolase</keyword>
<dbReference type="EC" id="3.1.31.1" evidence="6"/>
<dbReference type="CDD" id="cd00175">
    <property type="entry name" value="SNc"/>
    <property type="match status" value="1"/>
</dbReference>
<name>A0A5C5WYZ6_9PLAN</name>
<evidence type="ECO:0000256" key="1">
    <source>
        <dbReference type="ARBA" id="ARBA00022722"/>
    </source>
</evidence>
<dbReference type="EMBL" id="SIHI01000005">
    <property type="protein sequence ID" value="TWT55321.1"/>
    <property type="molecule type" value="Genomic_DNA"/>
</dbReference>
<dbReference type="SMART" id="SM00318">
    <property type="entry name" value="SNc"/>
    <property type="match status" value="1"/>
</dbReference>
<keyword evidence="2" id="KW-0255">Endonuclease</keyword>
<keyword evidence="7" id="KW-1185">Reference proteome</keyword>
<keyword evidence="4" id="KW-1133">Transmembrane helix</keyword>
<feature type="transmembrane region" description="Helical" evidence="4">
    <location>
        <begin position="12"/>
        <end position="29"/>
    </location>
</feature>
<protein>
    <submittedName>
        <fullName evidence="6">Thermonuclease</fullName>
        <ecNumber evidence="6">3.1.31.1</ecNumber>
    </submittedName>
</protein>
<evidence type="ECO:0000313" key="6">
    <source>
        <dbReference type="EMBL" id="TWT55321.1"/>
    </source>
</evidence>
<evidence type="ECO:0000256" key="3">
    <source>
        <dbReference type="ARBA" id="ARBA00022801"/>
    </source>
</evidence>
<keyword evidence="1" id="KW-0540">Nuclease</keyword>
<dbReference type="SUPFAM" id="SSF50199">
    <property type="entry name" value="Staphylococcal nuclease"/>
    <property type="match status" value="1"/>
</dbReference>
<dbReference type="PANTHER" id="PTHR12302">
    <property type="entry name" value="EBNA2 BINDING PROTEIN P100"/>
    <property type="match status" value="1"/>
</dbReference>
<evidence type="ECO:0000313" key="7">
    <source>
        <dbReference type="Proteomes" id="UP000317243"/>
    </source>
</evidence>
<gene>
    <name evidence="6" type="primary">nucH_1</name>
    <name evidence="6" type="ORF">KOR42_29490</name>
</gene>
<dbReference type="PROSITE" id="PS50830">
    <property type="entry name" value="TNASE_3"/>
    <property type="match status" value="1"/>
</dbReference>
<dbReference type="AlphaFoldDB" id="A0A5C5WYZ6"/>
<dbReference type="InterPro" id="IPR016071">
    <property type="entry name" value="Staphylococal_nuclease_OB-fold"/>
</dbReference>
<comment type="caution">
    <text evidence="6">The sequence shown here is derived from an EMBL/GenBank/DDBJ whole genome shotgun (WGS) entry which is preliminary data.</text>
</comment>
<dbReference type="OrthoDB" id="4376109at2"/>